<name>A0A9N9E735_9GLOM</name>
<dbReference type="AlphaFoldDB" id="A0A9N9E735"/>
<dbReference type="Proteomes" id="UP000789570">
    <property type="component" value="Unassembled WGS sequence"/>
</dbReference>
<gene>
    <name evidence="1" type="ORF">FCALED_LOCUS11601</name>
</gene>
<evidence type="ECO:0000313" key="2">
    <source>
        <dbReference type="Proteomes" id="UP000789570"/>
    </source>
</evidence>
<comment type="caution">
    <text evidence="1">The sequence shown here is derived from an EMBL/GenBank/DDBJ whole genome shotgun (WGS) entry which is preliminary data.</text>
</comment>
<protein>
    <submittedName>
        <fullName evidence="1">7861_t:CDS:1</fullName>
    </submittedName>
</protein>
<keyword evidence="2" id="KW-1185">Reference proteome</keyword>
<evidence type="ECO:0000313" key="1">
    <source>
        <dbReference type="EMBL" id="CAG8662283.1"/>
    </source>
</evidence>
<proteinExistence type="predicted"/>
<sequence length="221" mass="25166">MSGKQKVKEAFPDGLPMGEPPQEVPKCYCEYQRDKVHMQTYLFLAGAGTGKSRNANEFHMSVLNSLSEHTALRVHVANAWVFRISFENGSSVEIGITAIGTRMLCALSMSCSKFGIQKIRELYYFSGCGWLKPINDQTIRWNRQKQRFLPNTTNIGDLAMKKAFCLPCITATVLPPSLPFWLVHIENTLSYQLLASNLHKFYQGQYFLKKTFLLRFALVKI</sequence>
<accession>A0A9N9E735</accession>
<dbReference type="EMBL" id="CAJVPQ010005005">
    <property type="protein sequence ID" value="CAG8662283.1"/>
    <property type="molecule type" value="Genomic_DNA"/>
</dbReference>
<organism evidence="1 2">
    <name type="scientific">Funneliformis caledonium</name>
    <dbReference type="NCBI Taxonomy" id="1117310"/>
    <lineage>
        <taxon>Eukaryota</taxon>
        <taxon>Fungi</taxon>
        <taxon>Fungi incertae sedis</taxon>
        <taxon>Mucoromycota</taxon>
        <taxon>Glomeromycotina</taxon>
        <taxon>Glomeromycetes</taxon>
        <taxon>Glomerales</taxon>
        <taxon>Glomeraceae</taxon>
        <taxon>Funneliformis</taxon>
    </lineage>
</organism>
<dbReference type="OrthoDB" id="5597935at2759"/>
<reference evidence="1" key="1">
    <citation type="submission" date="2021-06" db="EMBL/GenBank/DDBJ databases">
        <authorList>
            <person name="Kallberg Y."/>
            <person name="Tangrot J."/>
            <person name="Rosling A."/>
        </authorList>
    </citation>
    <scope>NUCLEOTIDE SEQUENCE</scope>
    <source>
        <strain evidence="1">UK204</strain>
    </source>
</reference>